<dbReference type="RefSeq" id="WP_191728329.1">
    <property type="nucleotide sequence ID" value="NZ_JACSQJ010000001.1"/>
</dbReference>
<comment type="caution">
    <text evidence="1">The sequence shown here is derived from an EMBL/GenBank/DDBJ whole genome shotgun (WGS) entry which is preliminary data.</text>
</comment>
<dbReference type="EMBL" id="JACSQJ010000001">
    <property type="protein sequence ID" value="MBD7987112.1"/>
    <property type="molecule type" value="Genomic_DNA"/>
</dbReference>
<keyword evidence="2" id="KW-1185">Reference proteome</keyword>
<name>A0ABR8UGG7_9GAMM</name>
<proteinExistence type="predicted"/>
<sequence>MAEAAAASWLLLECLQERVQGITRAAGFMTDLGTGPVVLDDDTLDDDTPGTVIQAGLISVTSSSGSAVNFDMDITVEFSVKRDSAAGAQHGVQQMHRCLLDLARALLFKDLRELPRFVRTFEQTGAQLATGDDERGATYLVAQVTARAGLTQIHQPAT</sequence>
<reference evidence="1 2" key="1">
    <citation type="submission" date="2020-08" db="EMBL/GenBank/DDBJ databases">
        <title>A Genomic Blueprint of the Chicken Gut Microbiome.</title>
        <authorList>
            <person name="Gilroy R."/>
            <person name="Ravi A."/>
            <person name="Getino M."/>
            <person name="Pursley I."/>
            <person name="Horton D.L."/>
            <person name="Alikhan N.-F."/>
            <person name="Baker D."/>
            <person name="Gharbi K."/>
            <person name="Hall N."/>
            <person name="Watson M."/>
            <person name="Adriaenssens E.M."/>
            <person name="Foster-Nyarko E."/>
            <person name="Jarju S."/>
            <person name="Secka A."/>
            <person name="Antonio M."/>
            <person name="Oren A."/>
            <person name="Chaudhuri R."/>
            <person name="La Ragione R.M."/>
            <person name="Hildebrand F."/>
            <person name="Pallen M.J."/>
        </authorList>
    </citation>
    <scope>NUCLEOTIDE SEQUENCE [LARGE SCALE GENOMIC DNA]</scope>
    <source>
        <strain evidence="1 2">Sa2BVA3</strain>
    </source>
</reference>
<evidence type="ECO:0000313" key="1">
    <source>
        <dbReference type="EMBL" id="MBD7987112.1"/>
    </source>
</evidence>
<dbReference type="Proteomes" id="UP000647183">
    <property type="component" value="Unassembled WGS sequence"/>
</dbReference>
<organism evidence="1 2">
    <name type="scientific">Luteimonas colneyensis</name>
    <dbReference type="NCBI Taxonomy" id="2762230"/>
    <lineage>
        <taxon>Bacteria</taxon>
        <taxon>Pseudomonadati</taxon>
        <taxon>Pseudomonadota</taxon>
        <taxon>Gammaproteobacteria</taxon>
        <taxon>Lysobacterales</taxon>
        <taxon>Lysobacteraceae</taxon>
        <taxon>Luteimonas</taxon>
    </lineage>
</organism>
<evidence type="ECO:0000313" key="2">
    <source>
        <dbReference type="Proteomes" id="UP000647183"/>
    </source>
</evidence>
<gene>
    <name evidence="1" type="ORF">H9645_03630</name>
</gene>
<accession>A0ABR8UGG7</accession>
<protein>
    <submittedName>
        <fullName evidence="1">Uncharacterized protein</fullName>
    </submittedName>
</protein>